<feature type="compositionally biased region" description="Polar residues" evidence="3">
    <location>
        <begin position="60"/>
        <end position="70"/>
    </location>
</feature>
<dbReference type="SMART" id="SM00577">
    <property type="entry name" value="CPDc"/>
    <property type="match status" value="1"/>
</dbReference>
<name>A0A9W8Y2T2_9PLEO</name>
<dbReference type="PANTHER" id="PTHR10039:SF15">
    <property type="entry name" value="NACHT DOMAIN-CONTAINING PROTEIN"/>
    <property type="match status" value="1"/>
</dbReference>
<dbReference type="InterPro" id="IPR023214">
    <property type="entry name" value="HAD_sf"/>
</dbReference>
<comment type="caution">
    <text evidence="5">The sequence shown here is derived from an EMBL/GenBank/DDBJ whole genome shotgun (WGS) entry which is preliminary data.</text>
</comment>
<organism evidence="5 6">
    <name type="scientific">Neocucurbitaria cava</name>
    <dbReference type="NCBI Taxonomy" id="798079"/>
    <lineage>
        <taxon>Eukaryota</taxon>
        <taxon>Fungi</taxon>
        <taxon>Dikarya</taxon>
        <taxon>Ascomycota</taxon>
        <taxon>Pezizomycotina</taxon>
        <taxon>Dothideomycetes</taxon>
        <taxon>Pleosporomycetidae</taxon>
        <taxon>Pleosporales</taxon>
        <taxon>Pleosporineae</taxon>
        <taxon>Cucurbitariaceae</taxon>
        <taxon>Neocucurbitaria</taxon>
    </lineage>
</organism>
<reference evidence="5" key="1">
    <citation type="submission" date="2022-10" db="EMBL/GenBank/DDBJ databases">
        <title>Tapping the CABI collections for fungal endophytes: first genome assemblies for Collariella, Neodidymelliopsis, Ascochyta clinopodiicola, Didymella pomorum, Didymosphaeria variabile, Neocosmospora piperis and Neocucurbitaria cava.</title>
        <authorList>
            <person name="Hill R."/>
        </authorList>
    </citation>
    <scope>NUCLEOTIDE SEQUENCE</scope>
    <source>
        <strain evidence="5">IMI 356814</strain>
    </source>
</reference>
<dbReference type="PROSITE" id="PS50969">
    <property type="entry name" value="FCP1"/>
    <property type="match status" value="1"/>
</dbReference>
<feature type="compositionally biased region" description="Polar residues" evidence="3">
    <location>
        <begin position="22"/>
        <end position="52"/>
    </location>
</feature>
<sequence length="1397" mass="156046">MNSLSALANIGTPTPTPPRSRAGSQSNILEPRSNDTQSSNDASARIANQSETGKMGVSRSDGSGYSTTEAVASDYDEKTPLLNQSSKGPFEEAKPRRRWLYPQRISQGIVAVVGVLAAPFVYTGQRLVACFYYGVDGTFSLLAPVYHITRTFTRGRRKKVKTQATSSSASSNSNEKGTRKSRGSSTAHSQPDKSSRRSLSIASTSTAITSDSESERPPTRDEDMDSPSRHTRSKSNASSGGDEIAPAKRSIRIKLHNEDALRQRKAAKRAQTSKSNSVSPEAAAALKSPTGPVTAASKQLTKFPRAPQPPRPLVPRRQPSYSASGPSAVGPHQKTLIIDLDETLIHSMAKGGRFQTGHMVEVKLQASVGAGGQIIGPQVPILYYVHKRPYCDDFLKKVSKWYNLIIFTASVQEYADPVIDWLEVERKYFAGRYYRQHCTFRNGAYIKDLAQVEPDLSKVMILDNSPVSYVFHPDNAIPIEGWISDPTDNDLLHLIPLLEGLQYVTDVRALLALRLGMPSSDYSLFDEAIEAVQANVLEEHRRYFHSQTNASLFLDELRITSASNGTSNRRLAECCRKFGLFSRIFAPYFDILSICVHIRPEWVGCFWGTVRLVFKASSDFPILLEKIADMLEAVAHILPPYQQIFETCEQRDTFSLQACTEDTRLAALLSYVYADLIQLFLDLYRVFCRGSQEKETENQIQNYDEIAQRRNRYLTFLNRQQGVNGHNGEGLGDQRLEKRLRRVEKIKLWLSSGPSSVEVPNSSSRQQSLSSCAWFFETPAYLKWKNGSFEKSKANDKNDLEDTWQHRVLFVQAKPGFGKTFIWNTVIDQLSTEAEAPEISDEPPSTAFFQVHNRPDGGNSDGPFRALACQLIHTHRHDHSTLDAVCLLMRKTSFRENATTDEMLDVLSLLLRQHPTYLVIDGIDGCSDAEAFLASLAGLCRRSDAKVIVFSRPNIKIPLEYQKWASDAPHILPLTIEHNASAIEHFVAQDLNRMADQGFFGISMDRTSMPQVARIARGEFLWASMLLKFLRSTALSSDERRAILENIQSLEGLESLYQNILSVLERRSKQEKRIIADVFRWLSFPINQLSPPALRAALSTFDIGESEESCLSDVLDTLPELSCGLIDVADMNITFAHGSIREYLQTHLSSQNPYFSLYDEASVHAHLASRCLSYLAHDVPKRPLGGLSPRIRPALPTVPTDSGVSLRTSKSGDSGYKSRSSSDGGNHLLQPTVHNHSNGADTHSIRVIPFDTNLPFLRYAALCWPIHLSRALADSNAPSRLATPHESYSIVPYLPALSAFLTSRLAVAAWVEASFRYNLPPTLTRLVGPLSDLKGEIPPATVEGKELRLVVNELRELSERLVELKREHVEIMRDNPSLIWQIDGDNYWPVWDEIREE</sequence>
<evidence type="ECO:0000256" key="2">
    <source>
        <dbReference type="SAM" id="Coils"/>
    </source>
</evidence>
<feature type="region of interest" description="Disordered" evidence="3">
    <location>
        <begin position="1186"/>
        <end position="1237"/>
    </location>
</feature>
<evidence type="ECO:0000313" key="6">
    <source>
        <dbReference type="Proteomes" id="UP001140560"/>
    </source>
</evidence>
<dbReference type="InterPro" id="IPR004274">
    <property type="entry name" value="FCP1_dom"/>
</dbReference>
<dbReference type="GO" id="GO:0016791">
    <property type="term" value="F:phosphatase activity"/>
    <property type="evidence" value="ECO:0007669"/>
    <property type="project" value="InterPro"/>
</dbReference>
<dbReference type="Gene3D" id="3.40.50.1000">
    <property type="entry name" value="HAD superfamily/HAD-like"/>
    <property type="match status" value="1"/>
</dbReference>
<dbReference type="EMBL" id="JAPEUY010000016">
    <property type="protein sequence ID" value="KAJ4365218.1"/>
    <property type="molecule type" value="Genomic_DNA"/>
</dbReference>
<keyword evidence="1" id="KW-0677">Repeat</keyword>
<dbReference type="NCBIfam" id="TIGR02251">
    <property type="entry name" value="HIF-SF_euk"/>
    <property type="match status" value="1"/>
</dbReference>
<gene>
    <name evidence="5" type="ORF">N0V83_008836</name>
</gene>
<dbReference type="InterPro" id="IPR011948">
    <property type="entry name" value="Dullard_phosphatase"/>
</dbReference>
<dbReference type="OrthoDB" id="4772757at2759"/>
<dbReference type="SUPFAM" id="SSF56784">
    <property type="entry name" value="HAD-like"/>
    <property type="match status" value="1"/>
</dbReference>
<dbReference type="FunFam" id="3.40.50.1000:FF:000089">
    <property type="entry name" value="NIF domain protein"/>
    <property type="match status" value="1"/>
</dbReference>
<dbReference type="CDD" id="cd07521">
    <property type="entry name" value="HAD_FCP1-like"/>
    <property type="match status" value="1"/>
</dbReference>
<evidence type="ECO:0000313" key="5">
    <source>
        <dbReference type="EMBL" id="KAJ4365218.1"/>
    </source>
</evidence>
<feature type="domain" description="FCP1 homology" evidence="4">
    <location>
        <begin position="329"/>
        <end position="501"/>
    </location>
</feature>
<dbReference type="InterPro" id="IPR056884">
    <property type="entry name" value="NPHP3-like_N"/>
</dbReference>
<dbReference type="PANTHER" id="PTHR10039">
    <property type="entry name" value="AMELOGENIN"/>
    <property type="match status" value="1"/>
</dbReference>
<dbReference type="Gene3D" id="3.40.50.300">
    <property type="entry name" value="P-loop containing nucleotide triphosphate hydrolases"/>
    <property type="match status" value="1"/>
</dbReference>
<feature type="compositionally biased region" description="Low complexity" evidence="3">
    <location>
        <begin position="197"/>
        <end position="211"/>
    </location>
</feature>
<feature type="region of interest" description="Disordered" evidence="3">
    <location>
        <begin position="1"/>
        <end position="94"/>
    </location>
</feature>
<keyword evidence="2" id="KW-0175">Coiled coil</keyword>
<dbReference type="Proteomes" id="UP001140560">
    <property type="component" value="Unassembled WGS sequence"/>
</dbReference>
<keyword evidence="6" id="KW-1185">Reference proteome</keyword>
<evidence type="ECO:0000259" key="4">
    <source>
        <dbReference type="PROSITE" id="PS50969"/>
    </source>
</evidence>
<dbReference type="Pfam" id="PF03031">
    <property type="entry name" value="NIF"/>
    <property type="match status" value="1"/>
</dbReference>
<feature type="region of interest" description="Disordered" evidence="3">
    <location>
        <begin position="154"/>
        <end position="329"/>
    </location>
</feature>
<feature type="compositionally biased region" description="Polar residues" evidence="3">
    <location>
        <begin position="1199"/>
        <end position="1208"/>
    </location>
</feature>
<protein>
    <recommendedName>
        <fullName evidence="4">FCP1 homology domain-containing protein</fullName>
    </recommendedName>
</protein>
<dbReference type="InterPro" id="IPR036412">
    <property type="entry name" value="HAD-like_sf"/>
</dbReference>
<evidence type="ECO:0000256" key="3">
    <source>
        <dbReference type="SAM" id="MobiDB-lite"/>
    </source>
</evidence>
<dbReference type="SUPFAM" id="SSF52540">
    <property type="entry name" value="P-loop containing nucleoside triphosphate hydrolases"/>
    <property type="match status" value="1"/>
</dbReference>
<dbReference type="InterPro" id="IPR027417">
    <property type="entry name" value="P-loop_NTPase"/>
</dbReference>
<evidence type="ECO:0000256" key="1">
    <source>
        <dbReference type="ARBA" id="ARBA00022737"/>
    </source>
</evidence>
<proteinExistence type="predicted"/>
<feature type="compositionally biased region" description="Low complexity" evidence="3">
    <location>
        <begin position="1209"/>
        <end position="1225"/>
    </location>
</feature>
<dbReference type="Pfam" id="PF24883">
    <property type="entry name" value="NPHP3_N"/>
    <property type="match status" value="1"/>
</dbReference>
<accession>A0A9W8Y2T2</accession>
<feature type="coiled-coil region" evidence="2">
    <location>
        <begin position="1347"/>
        <end position="1374"/>
    </location>
</feature>